<evidence type="ECO:0000313" key="1">
    <source>
        <dbReference type="EMBL" id="GHC39691.1"/>
    </source>
</evidence>
<sequence>MREVVESASLSPLTGLPRLTRPLIIEELSPEAPLTGAFFDFPPSHPEPHPMDLVFAPSQIEAWPIARLHPYARFAKMHGDDQVAKIAAMAEDFDLTLVWMLRGMQGHREPAVSRVVV</sequence>
<protein>
    <submittedName>
        <fullName evidence="1">Uncharacterized protein</fullName>
    </submittedName>
</protein>
<organism evidence="1 2">
    <name type="scientific">Gemmobacter nanjingensis</name>
    <dbReference type="NCBI Taxonomy" id="488454"/>
    <lineage>
        <taxon>Bacteria</taxon>
        <taxon>Pseudomonadati</taxon>
        <taxon>Pseudomonadota</taxon>
        <taxon>Alphaproteobacteria</taxon>
        <taxon>Rhodobacterales</taxon>
        <taxon>Paracoccaceae</taxon>
        <taxon>Gemmobacter</taxon>
    </lineage>
</organism>
<proteinExistence type="predicted"/>
<reference evidence="2" key="1">
    <citation type="journal article" date="2019" name="Int. J. Syst. Evol. Microbiol.">
        <title>The Global Catalogue of Microorganisms (GCM) 10K type strain sequencing project: providing services to taxonomists for standard genome sequencing and annotation.</title>
        <authorList>
            <consortium name="The Broad Institute Genomics Platform"/>
            <consortium name="The Broad Institute Genome Sequencing Center for Infectious Disease"/>
            <person name="Wu L."/>
            <person name="Ma J."/>
        </authorList>
    </citation>
    <scope>NUCLEOTIDE SEQUENCE [LARGE SCALE GENOMIC DNA]</scope>
    <source>
        <strain evidence="2">KCTC 23298</strain>
    </source>
</reference>
<dbReference type="EMBL" id="BMYI01000029">
    <property type="protein sequence ID" value="GHC39691.1"/>
    <property type="molecule type" value="Genomic_DNA"/>
</dbReference>
<dbReference type="Proteomes" id="UP000658305">
    <property type="component" value="Unassembled WGS sequence"/>
</dbReference>
<evidence type="ECO:0000313" key="2">
    <source>
        <dbReference type="Proteomes" id="UP000658305"/>
    </source>
</evidence>
<keyword evidence="2" id="KW-1185">Reference proteome</keyword>
<gene>
    <name evidence="1" type="ORF">GCM10007291_46810</name>
</gene>
<accession>A0ABQ3FT30</accession>
<name>A0ABQ3FT30_9RHOB</name>
<comment type="caution">
    <text evidence="1">The sequence shown here is derived from an EMBL/GenBank/DDBJ whole genome shotgun (WGS) entry which is preliminary data.</text>
</comment>